<dbReference type="InterPro" id="IPR051948">
    <property type="entry name" value="Hsp70_co-chaperone_J-domain"/>
</dbReference>
<dbReference type="GO" id="GO:0036503">
    <property type="term" value="P:ERAD pathway"/>
    <property type="evidence" value="ECO:0007669"/>
    <property type="project" value="TreeGrafter"/>
</dbReference>
<dbReference type="Pfam" id="PF00226">
    <property type="entry name" value="DnaJ"/>
    <property type="match status" value="1"/>
</dbReference>
<keyword evidence="5" id="KW-1185">Reference proteome</keyword>
<dbReference type="CDD" id="cd06257">
    <property type="entry name" value="DnaJ"/>
    <property type="match status" value="1"/>
</dbReference>
<dbReference type="InterPro" id="IPR026906">
    <property type="entry name" value="LRR_5"/>
</dbReference>
<evidence type="ECO:0000256" key="1">
    <source>
        <dbReference type="ARBA" id="ARBA00023186"/>
    </source>
</evidence>
<dbReference type="PROSITE" id="PS50076">
    <property type="entry name" value="DNAJ_2"/>
    <property type="match status" value="1"/>
</dbReference>
<dbReference type="InterPro" id="IPR032675">
    <property type="entry name" value="LRR_dom_sf"/>
</dbReference>
<dbReference type="Gene3D" id="3.80.10.10">
    <property type="entry name" value="Ribonuclease Inhibitor"/>
    <property type="match status" value="1"/>
</dbReference>
<accession>A0A9W7GCU2</accession>
<dbReference type="GO" id="GO:0051087">
    <property type="term" value="F:protein-folding chaperone binding"/>
    <property type="evidence" value="ECO:0007669"/>
    <property type="project" value="TreeGrafter"/>
</dbReference>
<feature type="region of interest" description="Disordered" evidence="2">
    <location>
        <begin position="105"/>
        <end position="145"/>
    </location>
</feature>
<dbReference type="PANTHER" id="PTHR44360:SF1">
    <property type="entry name" value="DNAJ HOMOLOG SUBFAMILY B MEMBER 9"/>
    <property type="match status" value="1"/>
</dbReference>
<dbReference type="InterPro" id="IPR036869">
    <property type="entry name" value="J_dom_sf"/>
</dbReference>
<dbReference type="Pfam" id="PF13306">
    <property type="entry name" value="LRR_5"/>
    <property type="match status" value="1"/>
</dbReference>
<feature type="domain" description="J" evidence="3">
    <location>
        <begin position="43"/>
        <end position="107"/>
    </location>
</feature>
<proteinExistence type="predicted"/>
<dbReference type="InterPro" id="IPR001623">
    <property type="entry name" value="DnaJ_domain"/>
</dbReference>
<evidence type="ECO:0000313" key="4">
    <source>
        <dbReference type="EMBL" id="GMI43339.1"/>
    </source>
</evidence>
<comment type="caution">
    <text evidence="4">The sequence shown here is derived from an EMBL/GenBank/DDBJ whole genome shotgun (WGS) entry which is preliminary data.</text>
</comment>
<dbReference type="AlphaFoldDB" id="A0A9W7GCU2"/>
<protein>
    <recommendedName>
        <fullName evidence="3">J domain-containing protein</fullName>
    </recommendedName>
</protein>
<reference evidence="5" key="1">
    <citation type="journal article" date="2023" name="Commun. Biol.">
        <title>Genome analysis of Parmales, the sister group of diatoms, reveals the evolutionary specialization of diatoms from phago-mixotrophs to photoautotrophs.</title>
        <authorList>
            <person name="Ban H."/>
            <person name="Sato S."/>
            <person name="Yoshikawa S."/>
            <person name="Yamada K."/>
            <person name="Nakamura Y."/>
            <person name="Ichinomiya M."/>
            <person name="Sato N."/>
            <person name="Blanc-Mathieu R."/>
            <person name="Endo H."/>
            <person name="Kuwata A."/>
            <person name="Ogata H."/>
        </authorList>
    </citation>
    <scope>NUCLEOTIDE SEQUENCE [LARGE SCALE GENOMIC DNA]</scope>
</reference>
<organism evidence="4 5">
    <name type="scientific">Triparma columacea</name>
    <dbReference type="NCBI Taxonomy" id="722753"/>
    <lineage>
        <taxon>Eukaryota</taxon>
        <taxon>Sar</taxon>
        <taxon>Stramenopiles</taxon>
        <taxon>Ochrophyta</taxon>
        <taxon>Bolidophyceae</taxon>
        <taxon>Parmales</taxon>
        <taxon>Triparmaceae</taxon>
        <taxon>Triparma</taxon>
    </lineage>
</organism>
<dbReference type="PANTHER" id="PTHR44360">
    <property type="entry name" value="DNAJ HOMOLOG SUBFAMILY B MEMBER 9"/>
    <property type="match status" value="1"/>
</dbReference>
<dbReference type="OrthoDB" id="191683at2759"/>
<dbReference type="Gene3D" id="1.10.287.110">
    <property type="entry name" value="DnaJ domain"/>
    <property type="match status" value="1"/>
</dbReference>
<dbReference type="SUPFAM" id="SSF46565">
    <property type="entry name" value="Chaperone J-domain"/>
    <property type="match status" value="1"/>
</dbReference>
<dbReference type="PRINTS" id="PR00625">
    <property type="entry name" value="JDOMAIN"/>
</dbReference>
<dbReference type="Proteomes" id="UP001165065">
    <property type="component" value="Unassembled WGS sequence"/>
</dbReference>
<dbReference type="SUPFAM" id="SSF52058">
    <property type="entry name" value="L domain-like"/>
    <property type="match status" value="1"/>
</dbReference>
<gene>
    <name evidence="4" type="ORF">TrCOL_g9815</name>
</gene>
<sequence length="312" mass="34028">MASFCLSNISNSLDGLRVEGGCEEANLAWSKLLESTTAKLHEDPYLCLSLPNTASQAEISQSFRKLALKYHPDKNKSPHAAPIFREIKHAQELLGDEESRKVFDEEKRREKLGKIHVGPRSRARTKTKPKPPPQPTQVCHDGKDLPTFRNDGRNKFLTDVSFSSGIERVGKCAFMYAENLVSVTIPDGVKVLGDNAFKGCRGLKQVLLPEGLREIGGYAFNGCSSLVSIALPTTVESLGSYCFSYCKELKSVNVPEGVNKIGTGPFTYCAKLVPHGLISTNDTDSVVGYLRDQASVGGGETQDENTPVNTDC</sequence>
<dbReference type="GO" id="GO:0051787">
    <property type="term" value="F:misfolded protein binding"/>
    <property type="evidence" value="ECO:0007669"/>
    <property type="project" value="TreeGrafter"/>
</dbReference>
<dbReference type="EMBL" id="BRYA01001451">
    <property type="protein sequence ID" value="GMI43339.1"/>
    <property type="molecule type" value="Genomic_DNA"/>
</dbReference>
<evidence type="ECO:0000313" key="5">
    <source>
        <dbReference type="Proteomes" id="UP001165065"/>
    </source>
</evidence>
<evidence type="ECO:0000256" key="2">
    <source>
        <dbReference type="SAM" id="MobiDB-lite"/>
    </source>
</evidence>
<dbReference type="GO" id="GO:0005783">
    <property type="term" value="C:endoplasmic reticulum"/>
    <property type="evidence" value="ECO:0007669"/>
    <property type="project" value="TreeGrafter"/>
</dbReference>
<feature type="compositionally biased region" description="Basic residues" evidence="2">
    <location>
        <begin position="117"/>
        <end position="129"/>
    </location>
</feature>
<dbReference type="SMART" id="SM00271">
    <property type="entry name" value="DnaJ"/>
    <property type="match status" value="1"/>
</dbReference>
<keyword evidence="1" id="KW-0143">Chaperone</keyword>
<name>A0A9W7GCU2_9STRA</name>
<evidence type="ECO:0000259" key="3">
    <source>
        <dbReference type="PROSITE" id="PS50076"/>
    </source>
</evidence>